<name>A0ABD0MKC6_CIRMR</name>
<feature type="non-terminal residue" evidence="1">
    <location>
        <position position="56"/>
    </location>
</feature>
<proteinExistence type="predicted"/>
<dbReference type="Proteomes" id="UP001529510">
    <property type="component" value="Unassembled WGS sequence"/>
</dbReference>
<dbReference type="AlphaFoldDB" id="A0ABD0MKC6"/>
<evidence type="ECO:0000313" key="1">
    <source>
        <dbReference type="EMBL" id="KAL0150593.1"/>
    </source>
</evidence>
<protein>
    <submittedName>
        <fullName evidence="1">Uncharacterized protein</fullName>
    </submittedName>
</protein>
<feature type="non-terminal residue" evidence="1">
    <location>
        <position position="1"/>
    </location>
</feature>
<comment type="caution">
    <text evidence="1">The sequence shown here is derived from an EMBL/GenBank/DDBJ whole genome shotgun (WGS) entry which is preliminary data.</text>
</comment>
<keyword evidence="2" id="KW-1185">Reference proteome</keyword>
<organism evidence="1 2">
    <name type="scientific">Cirrhinus mrigala</name>
    <name type="common">Mrigala</name>
    <dbReference type="NCBI Taxonomy" id="683832"/>
    <lineage>
        <taxon>Eukaryota</taxon>
        <taxon>Metazoa</taxon>
        <taxon>Chordata</taxon>
        <taxon>Craniata</taxon>
        <taxon>Vertebrata</taxon>
        <taxon>Euteleostomi</taxon>
        <taxon>Actinopterygii</taxon>
        <taxon>Neopterygii</taxon>
        <taxon>Teleostei</taxon>
        <taxon>Ostariophysi</taxon>
        <taxon>Cypriniformes</taxon>
        <taxon>Cyprinidae</taxon>
        <taxon>Labeoninae</taxon>
        <taxon>Labeonini</taxon>
        <taxon>Cirrhinus</taxon>
    </lineage>
</organism>
<gene>
    <name evidence="1" type="ORF">M9458_054094</name>
</gene>
<accession>A0ABD0MKC6</accession>
<dbReference type="EMBL" id="JAMKFB020000291">
    <property type="protein sequence ID" value="KAL0150593.1"/>
    <property type="molecule type" value="Genomic_DNA"/>
</dbReference>
<evidence type="ECO:0000313" key="2">
    <source>
        <dbReference type="Proteomes" id="UP001529510"/>
    </source>
</evidence>
<reference evidence="1 2" key="1">
    <citation type="submission" date="2024-05" db="EMBL/GenBank/DDBJ databases">
        <title>Genome sequencing and assembly of Indian major carp, Cirrhinus mrigala (Hamilton, 1822).</title>
        <authorList>
            <person name="Mohindra V."/>
            <person name="Chowdhury L.M."/>
            <person name="Lal K."/>
            <person name="Jena J.K."/>
        </authorList>
    </citation>
    <scope>NUCLEOTIDE SEQUENCE [LARGE SCALE GENOMIC DNA]</scope>
    <source>
        <strain evidence="1">CM1030</strain>
        <tissue evidence="1">Blood</tissue>
    </source>
</reference>
<sequence>LGAYPFNCCASHHCAVAQRVLVSVAFARTGTVSLHIRLCPFGSTGHGLVSARRRAW</sequence>